<dbReference type="Pfam" id="PF15891">
    <property type="entry name" value="Nuc_deoxyri_tr2"/>
    <property type="match status" value="1"/>
</dbReference>
<name>A0AAN6ZEV4_9PEZI</name>
<evidence type="ECO:0000313" key="2">
    <source>
        <dbReference type="Proteomes" id="UP001304895"/>
    </source>
</evidence>
<protein>
    <recommendedName>
        <fullName evidence="3">Nucleoside 2-deoxyribosyltransferase</fullName>
    </recommendedName>
</protein>
<dbReference type="Gene3D" id="3.40.50.450">
    <property type="match status" value="1"/>
</dbReference>
<evidence type="ECO:0000313" key="1">
    <source>
        <dbReference type="EMBL" id="KAK4135111.1"/>
    </source>
</evidence>
<evidence type="ECO:0008006" key="3">
    <source>
        <dbReference type="Google" id="ProtNLM"/>
    </source>
</evidence>
<dbReference type="EMBL" id="MU853407">
    <property type="protein sequence ID" value="KAK4135111.1"/>
    <property type="molecule type" value="Genomic_DNA"/>
</dbReference>
<dbReference type="AlphaFoldDB" id="A0AAN6ZEV4"/>
<organism evidence="1 2">
    <name type="scientific">Trichocladium antarcticum</name>
    <dbReference type="NCBI Taxonomy" id="1450529"/>
    <lineage>
        <taxon>Eukaryota</taxon>
        <taxon>Fungi</taxon>
        <taxon>Dikarya</taxon>
        <taxon>Ascomycota</taxon>
        <taxon>Pezizomycotina</taxon>
        <taxon>Sordariomycetes</taxon>
        <taxon>Sordariomycetidae</taxon>
        <taxon>Sordariales</taxon>
        <taxon>Chaetomiaceae</taxon>
        <taxon>Trichocladium</taxon>
    </lineage>
</organism>
<gene>
    <name evidence="1" type="ORF">BT67DRAFT_291567</name>
</gene>
<reference evidence="1" key="2">
    <citation type="submission" date="2023-05" db="EMBL/GenBank/DDBJ databases">
        <authorList>
            <consortium name="Lawrence Berkeley National Laboratory"/>
            <person name="Steindorff A."/>
            <person name="Hensen N."/>
            <person name="Bonometti L."/>
            <person name="Westerberg I."/>
            <person name="Brannstrom I.O."/>
            <person name="Guillou S."/>
            <person name="Cros-Aarteil S."/>
            <person name="Calhoun S."/>
            <person name="Haridas S."/>
            <person name="Kuo A."/>
            <person name="Mondo S."/>
            <person name="Pangilinan J."/>
            <person name="Riley R."/>
            <person name="Labutti K."/>
            <person name="Andreopoulos B."/>
            <person name="Lipzen A."/>
            <person name="Chen C."/>
            <person name="Yanf M."/>
            <person name="Daum C."/>
            <person name="Ng V."/>
            <person name="Clum A."/>
            <person name="Ohm R."/>
            <person name="Martin F."/>
            <person name="Silar P."/>
            <person name="Natvig D."/>
            <person name="Lalanne C."/>
            <person name="Gautier V."/>
            <person name="Ament-Velasquez S.L."/>
            <person name="Kruys A."/>
            <person name="Hutchinson M.I."/>
            <person name="Powell A.J."/>
            <person name="Barry K."/>
            <person name="Miller A.N."/>
            <person name="Grigoriev I.V."/>
            <person name="Debuchy R."/>
            <person name="Gladieux P."/>
            <person name="Thoren M.H."/>
            <person name="Johannesson H."/>
        </authorList>
    </citation>
    <scope>NUCLEOTIDE SEQUENCE</scope>
    <source>
        <strain evidence="1">CBS 123565</strain>
    </source>
</reference>
<dbReference type="InterPro" id="IPR039470">
    <property type="entry name" value="Nuc_deoxyri_tr2"/>
</dbReference>
<keyword evidence="2" id="KW-1185">Reference proteome</keyword>
<comment type="caution">
    <text evidence="1">The sequence shown here is derived from an EMBL/GenBank/DDBJ whole genome shotgun (WGS) entry which is preliminary data.</text>
</comment>
<dbReference type="Proteomes" id="UP001304895">
    <property type="component" value="Unassembled WGS sequence"/>
</dbReference>
<sequence>MRQPQERKAQIYTPPGRPEIPARKTSFFLAGTTAGEDWRSSLINSVLHLPIIVFNPLRRDWDSSWREDATFGPFREQVEWELEMQEKADAIVLYFGPGTDAPVSLLELGLCARSGKAVVACHKDYKKRGNVQIVCRRFGIELVETVGDLAACVVGKVAS</sequence>
<proteinExistence type="predicted"/>
<reference evidence="1" key="1">
    <citation type="journal article" date="2023" name="Mol. Phylogenet. Evol.">
        <title>Genome-scale phylogeny and comparative genomics of the fungal order Sordariales.</title>
        <authorList>
            <person name="Hensen N."/>
            <person name="Bonometti L."/>
            <person name="Westerberg I."/>
            <person name="Brannstrom I.O."/>
            <person name="Guillou S."/>
            <person name="Cros-Aarteil S."/>
            <person name="Calhoun S."/>
            <person name="Haridas S."/>
            <person name="Kuo A."/>
            <person name="Mondo S."/>
            <person name="Pangilinan J."/>
            <person name="Riley R."/>
            <person name="LaButti K."/>
            <person name="Andreopoulos B."/>
            <person name="Lipzen A."/>
            <person name="Chen C."/>
            <person name="Yan M."/>
            <person name="Daum C."/>
            <person name="Ng V."/>
            <person name="Clum A."/>
            <person name="Steindorff A."/>
            <person name="Ohm R.A."/>
            <person name="Martin F."/>
            <person name="Silar P."/>
            <person name="Natvig D.O."/>
            <person name="Lalanne C."/>
            <person name="Gautier V."/>
            <person name="Ament-Velasquez S.L."/>
            <person name="Kruys A."/>
            <person name="Hutchinson M.I."/>
            <person name="Powell A.J."/>
            <person name="Barry K."/>
            <person name="Miller A.N."/>
            <person name="Grigoriev I.V."/>
            <person name="Debuchy R."/>
            <person name="Gladieux P."/>
            <person name="Hiltunen Thoren M."/>
            <person name="Johannesson H."/>
        </authorList>
    </citation>
    <scope>NUCLEOTIDE SEQUENCE</scope>
    <source>
        <strain evidence="1">CBS 123565</strain>
    </source>
</reference>
<accession>A0AAN6ZEV4</accession>